<keyword evidence="1" id="KW-0808">Transferase</keyword>
<evidence type="ECO:0000313" key="1">
    <source>
        <dbReference type="EMBL" id="WYW20317.1"/>
    </source>
</evidence>
<accession>A0ACD5BM56</accession>
<reference evidence="1" key="1">
    <citation type="submission" date="2023-10" db="EMBL/GenBank/DDBJ databases">
        <title>Whole genome sequencing of actinobacterial strain Amycolatopsis sp. (BCA-696) identifies the underlying plant growth-promoting genes.</title>
        <authorList>
            <person name="Gandham P."/>
            <person name="Vadla N."/>
            <person name="Saji A."/>
            <person name="Srinivas V."/>
            <person name="Ruperao P."/>
            <person name="Selvanayagam S."/>
            <person name="Saxena R.K."/>
            <person name="Rathore A."/>
            <person name="Gopalakrishnan S."/>
            <person name="Thakur V."/>
        </authorList>
    </citation>
    <scope>NUCLEOTIDE SEQUENCE</scope>
    <source>
        <strain evidence="1">BCA-696</strain>
    </source>
</reference>
<organism evidence="1 2">
    <name type="scientific">Amycolatopsis coloradensis</name>
    <dbReference type="NCBI Taxonomy" id="76021"/>
    <lineage>
        <taxon>Bacteria</taxon>
        <taxon>Bacillati</taxon>
        <taxon>Actinomycetota</taxon>
        <taxon>Actinomycetes</taxon>
        <taxon>Pseudonocardiales</taxon>
        <taxon>Pseudonocardiaceae</taxon>
        <taxon>Amycolatopsis</taxon>
    </lineage>
</organism>
<name>A0ACD5BM56_9PSEU</name>
<proteinExistence type="predicted"/>
<keyword evidence="1" id="KW-0328">Glycosyltransferase</keyword>
<sequence>MTAPRYRPDRRGRHLEDWRLLPSDSARFLEYRGIPATADHVLGVLPRARKVGTLKHDAEWPYRIRMDFEPDRSLNDFMDFLKEVLVIQIEQQGYVDAAIALDFYRRPVEEESSGTVHTETGSLLRKIKDYAPTEQEEWNLAGQALCDSLSDVVVRHEWFNEATRILAVPGHTRAKRSVSVMLGALLSQELGIPLTTVEPKSDDRKPAKNMTPEERKALLHEFRVEEDLEGRTVLVLDDIYHTGYTMAGVANAAKRAGATTVLGLAAARNLRR</sequence>
<gene>
    <name evidence="1" type="ORF">LCL61_32685</name>
</gene>
<evidence type="ECO:0000313" key="2">
    <source>
        <dbReference type="Proteomes" id="UP001456344"/>
    </source>
</evidence>
<dbReference type="Proteomes" id="UP001456344">
    <property type="component" value="Chromosome"/>
</dbReference>
<keyword evidence="2" id="KW-1185">Reference proteome</keyword>
<dbReference type="EMBL" id="CP150484">
    <property type="protein sequence ID" value="WYW20317.1"/>
    <property type="molecule type" value="Genomic_DNA"/>
</dbReference>
<protein>
    <submittedName>
        <fullName evidence="1">Phosphoribosyltransferase</fullName>
    </submittedName>
</protein>